<dbReference type="Proteomes" id="UP000087171">
    <property type="component" value="Chromosome Ca7"/>
</dbReference>
<feature type="active site" evidence="8">
    <location>
        <position position="246"/>
    </location>
</feature>
<feature type="signal peptide" evidence="10">
    <location>
        <begin position="1"/>
        <end position="19"/>
    </location>
</feature>
<dbReference type="OrthoDB" id="1400786at2759"/>
<dbReference type="InterPro" id="IPR012334">
    <property type="entry name" value="Pectin_lyas_fold"/>
</dbReference>
<keyword evidence="5 9" id="KW-0378">Hydrolase</keyword>
<comment type="similarity">
    <text evidence="2 9">Belongs to the glycosyl hydrolase 28 family.</text>
</comment>
<reference evidence="11" key="1">
    <citation type="journal article" date="2013" name="Nat. Biotechnol.">
        <title>Draft genome sequence of chickpea (Cicer arietinum) provides a resource for trait improvement.</title>
        <authorList>
            <person name="Varshney R.K."/>
            <person name="Song C."/>
            <person name="Saxena R.K."/>
            <person name="Azam S."/>
            <person name="Yu S."/>
            <person name="Sharpe A.G."/>
            <person name="Cannon S."/>
            <person name="Baek J."/>
            <person name="Rosen B.D."/>
            <person name="Tar'an B."/>
            <person name="Millan T."/>
            <person name="Zhang X."/>
            <person name="Ramsay L.D."/>
            <person name="Iwata A."/>
            <person name="Wang Y."/>
            <person name="Nelson W."/>
            <person name="Farmer A.D."/>
            <person name="Gaur P.M."/>
            <person name="Soderlund C."/>
            <person name="Penmetsa R.V."/>
            <person name="Xu C."/>
            <person name="Bharti A.K."/>
            <person name="He W."/>
            <person name="Winter P."/>
            <person name="Zhao S."/>
            <person name="Hane J.K."/>
            <person name="Carrasquilla-Garcia N."/>
            <person name="Condie J.A."/>
            <person name="Upadhyaya H.D."/>
            <person name="Luo M.C."/>
            <person name="Thudi M."/>
            <person name="Gowda C.L."/>
            <person name="Singh N.P."/>
            <person name="Lichtenzveig J."/>
            <person name="Gali K.K."/>
            <person name="Rubio J."/>
            <person name="Nadarajan N."/>
            <person name="Dolezel J."/>
            <person name="Bansal K.C."/>
            <person name="Xu X."/>
            <person name="Edwards D."/>
            <person name="Zhang G."/>
            <person name="Kahl G."/>
            <person name="Gil J."/>
            <person name="Singh K.B."/>
            <person name="Datta S.K."/>
            <person name="Jackson S.A."/>
            <person name="Wang J."/>
            <person name="Cook D.R."/>
        </authorList>
    </citation>
    <scope>NUCLEOTIDE SEQUENCE [LARGE SCALE GENOMIC DNA]</scope>
    <source>
        <strain evidence="11">cv. CDC Frontier</strain>
    </source>
</reference>
<evidence type="ECO:0000256" key="3">
    <source>
        <dbReference type="ARBA" id="ARBA00022512"/>
    </source>
</evidence>
<dbReference type="PaxDb" id="3827-XP_004510179.1"/>
<keyword evidence="10" id="KW-0732">Signal</keyword>
<dbReference type="PROSITE" id="PS00502">
    <property type="entry name" value="POLYGALACTURONASE"/>
    <property type="match status" value="1"/>
</dbReference>
<evidence type="ECO:0000256" key="1">
    <source>
        <dbReference type="ARBA" id="ARBA00004191"/>
    </source>
</evidence>
<dbReference type="Gene3D" id="2.160.20.10">
    <property type="entry name" value="Single-stranded right-handed beta-helix, Pectin lyase-like"/>
    <property type="match status" value="1"/>
</dbReference>
<sequence>MQGFFTYILIFSFVSPCQCIRLNFGTENAFYNVILFGARGDGRSDDSQAFANAWHSGCKAGGMSTLVIPAGRLFMVTKINFTGPCKAKMNIQLQGQIVAPPKVAWKAGNYWISVEYVNGLTIDGNGKGGFDGDGSTWWECRNCYRPRVYDDYMLFFHACNGLTVRNLRISNSPASHVAINMCNGATLSHIFIHSPSNSPNTDGFDISYSSNILIQDSNIKSGDDCIAVNGGSIFINATRVICGPGHGISVGSLGRNGVRETVSNVHVLNCTFIRTSNGARIKTIPGGSGYAKQITFDQIILENVMNPIIIDQEYSLTRATNVQVSFVTYRGFRGTSASDVAINLVCGPSTGCFNIVFDQNNIVSAKPRGKTSSTCRNAHGTARNTIPYVPCLLK</sequence>
<evidence type="ECO:0000313" key="12">
    <source>
        <dbReference type="RefSeq" id="XP_027192684.1"/>
    </source>
</evidence>
<dbReference type="InterPro" id="IPR006626">
    <property type="entry name" value="PbH1"/>
</dbReference>
<organism evidence="11 12">
    <name type="scientific">Cicer arietinum</name>
    <name type="common">Chickpea</name>
    <name type="synonym">Garbanzo</name>
    <dbReference type="NCBI Taxonomy" id="3827"/>
    <lineage>
        <taxon>Eukaryota</taxon>
        <taxon>Viridiplantae</taxon>
        <taxon>Streptophyta</taxon>
        <taxon>Embryophyta</taxon>
        <taxon>Tracheophyta</taxon>
        <taxon>Spermatophyta</taxon>
        <taxon>Magnoliopsida</taxon>
        <taxon>eudicotyledons</taxon>
        <taxon>Gunneridae</taxon>
        <taxon>Pentapetalae</taxon>
        <taxon>rosids</taxon>
        <taxon>fabids</taxon>
        <taxon>Fabales</taxon>
        <taxon>Fabaceae</taxon>
        <taxon>Papilionoideae</taxon>
        <taxon>50 kb inversion clade</taxon>
        <taxon>NPAAA clade</taxon>
        <taxon>Hologalegina</taxon>
        <taxon>IRL clade</taxon>
        <taxon>Cicereae</taxon>
        <taxon>Cicer</taxon>
    </lineage>
</organism>
<evidence type="ECO:0000256" key="9">
    <source>
        <dbReference type="RuleBase" id="RU361169"/>
    </source>
</evidence>
<evidence type="ECO:0000256" key="2">
    <source>
        <dbReference type="ARBA" id="ARBA00008834"/>
    </source>
</evidence>
<dbReference type="GO" id="GO:0071555">
    <property type="term" value="P:cell wall organization"/>
    <property type="evidence" value="ECO:0007669"/>
    <property type="project" value="UniProtKB-KW"/>
</dbReference>
<dbReference type="STRING" id="3827.A0A3Q7XGM8"/>
<keyword evidence="11" id="KW-1185">Reference proteome</keyword>
<comment type="subcellular location">
    <subcellularLocation>
        <location evidence="1">Secreted</location>
        <location evidence="1">Cell wall</location>
    </subcellularLocation>
</comment>
<dbReference type="GO" id="GO:0005975">
    <property type="term" value="P:carbohydrate metabolic process"/>
    <property type="evidence" value="ECO:0007669"/>
    <property type="project" value="InterPro"/>
</dbReference>
<evidence type="ECO:0000313" key="11">
    <source>
        <dbReference type="Proteomes" id="UP000087171"/>
    </source>
</evidence>
<evidence type="ECO:0000256" key="6">
    <source>
        <dbReference type="ARBA" id="ARBA00023295"/>
    </source>
</evidence>
<gene>
    <name evidence="12" type="primary">LOC101495935</name>
</gene>
<dbReference type="AlphaFoldDB" id="A0A3Q7XGM8"/>
<name>A0A3Q7XGM8_CICAR</name>
<dbReference type="InterPro" id="IPR011050">
    <property type="entry name" value="Pectin_lyase_fold/virulence"/>
</dbReference>
<keyword evidence="3" id="KW-0134">Cell wall</keyword>
<dbReference type="InterPro" id="IPR000743">
    <property type="entry name" value="Glyco_hydro_28"/>
</dbReference>
<feature type="chain" id="PRO_5018541388" evidence="10">
    <location>
        <begin position="20"/>
        <end position="394"/>
    </location>
</feature>
<keyword evidence="6 9" id="KW-0326">Glycosidase</keyword>
<proteinExistence type="inferred from homology"/>
<evidence type="ECO:0000256" key="4">
    <source>
        <dbReference type="ARBA" id="ARBA00022525"/>
    </source>
</evidence>
<dbReference type="SMART" id="SM00710">
    <property type="entry name" value="PbH1"/>
    <property type="match status" value="3"/>
</dbReference>
<reference evidence="12" key="2">
    <citation type="submission" date="2025-08" db="UniProtKB">
        <authorList>
            <consortium name="RefSeq"/>
        </authorList>
    </citation>
    <scope>IDENTIFICATION</scope>
    <source>
        <tissue evidence="12">Etiolated seedlings</tissue>
    </source>
</reference>
<evidence type="ECO:0000256" key="5">
    <source>
        <dbReference type="ARBA" id="ARBA00022801"/>
    </source>
</evidence>
<dbReference type="RefSeq" id="XP_027192684.1">
    <property type="nucleotide sequence ID" value="XM_027336883.1"/>
</dbReference>
<keyword evidence="7" id="KW-0961">Cell wall biogenesis/degradation</keyword>
<evidence type="ECO:0000256" key="7">
    <source>
        <dbReference type="ARBA" id="ARBA00023316"/>
    </source>
</evidence>
<dbReference type="Pfam" id="PF00295">
    <property type="entry name" value="Glyco_hydro_28"/>
    <property type="match status" value="1"/>
</dbReference>
<dbReference type="PANTHER" id="PTHR31375">
    <property type="match status" value="1"/>
</dbReference>
<protein>
    <submittedName>
        <fullName evidence="12">Probable polygalacturonase At3g15720</fullName>
    </submittedName>
</protein>
<evidence type="ECO:0000256" key="10">
    <source>
        <dbReference type="SAM" id="SignalP"/>
    </source>
</evidence>
<dbReference type="GO" id="GO:0004650">
    <property type="term" value="F:polygalacturonase activity"/>
    <property type="evidence" value="ECO:0007669"/>
    <property type="project" value="InterPro"/>
</dbReference>
<evidence type="ECO:0000256" key="8">
    <source>
        <dbReference type="PROSITE-ProRule" id="PRU10052"/>
    </source>
</evidence>
<keyword evidence="4" id="KW-0964">Secreted</keyword>
<accession>A0A3Q7XGM8</accession>
<dbReference type="SUPFAM" id="SSF51126">
    <property type="entry name" value="Pectin lyase-like"/>
    <property type="match status" value="1"/>
</dbReference>